<dbReference type="AlphaFoldDB" id="A0A6A6YAC5"/>
<feature type="region of interest" description="Disordered" evidence="1">
    <location>
        <begin position="501"/>
        <end position="601"/>
    </location>
</feature>
<feature type="compositionally biased region" description="Basic and acidic residues" evidence="1">
    <location>
        <begin position="144"/>
        <end position="158"/>
    </location>
</feature>
<evidence type="ECO:0000313" key="3">
    <source>
        <dbReference type="Proteomes" id="UP000504636"/>
    </source>
</evidence>
<feature type="compositionally biased region" description="Low complexity" evidence="1">
    <location>
        <begin position="557"/>
        <end position="577"/>
    </location>
</feature>
<protein>
    <submittedName>
        <fullName evidence="2 4">Uncharacterized protein</fullName>
    </submittedName>
</protein>
<dbReference type="RefSeq" id="XP_033572730.1">
    <property type="nucleotide sequence ID" value="XM_033723852.1"/>
</dbReference>
<sequence>MDGGTFSGINTLWKFSEFVIRLNDVDAENSISVRTIQNVRSDLFECERLLHQPSIRASFDQNPDKRRWIEGNIYGTKCALNEIGLYVERKRSDKERDGMISFGHRVAWVLADGEKLDSWRMEMSACQQSLTLVLGQLHQLESKADGGGKGNFHEKKEGLGPPPMHDAVVDDLVFKSPYSRRKKARRKEEDIAEETAAERKIETIQVGNAPQPNIQFTTAYPPRWEPRTLPPVQSSNQPAETHHSEISFLGWDVRAYKASPNSSYPSNEYIAELDSFNSANRLGPVDPWELASKPRGPNVHQRTASYPLAPSERPLSQSAASSSSYTRPTATHQQAPAAGRDTRRYSSPVNRRPLPASVSQISLGSRQSLLQMMSSMSIESGSASTMQAGYPVGNTGGYQGPVPVELPAHQAAITPYQNPYRIGSVELPTDSSPVSKHADVELPADSPPVFNRVDVAGGTDSYLRYPQERRSIPSAQSSSTSTGTQSNLTFNQHIPLASNPYFATPMHSTSATTGLQATSGPSPPIPPKSSQYFSDQIQLSYPMKPTSSRPPSKHRASSISSYPSPVSPTVSVTSSSSQEIAMSEPMSRATTAESQKRRRRRAAMDAALSLGRLMGSLMAQPAPAPCIYDTSWRRIGGVEDGRSRSGCLGRRRGCP</sequence>
<proteinExistence type="predicted"/>
<dbReference type="OrthoDB" id="3798150at2759"/>
<feature type="region of interest" description="Disordered" evidence="1">
    <location>
        <begin position="144"/>
        <end position="166"/>
    </location>
</feature>
<reference evidence="2 4" key="1">
    <citation type="journal article" date="2020" name="Stud. Mycol.">
        <title>101 Dothideomycetes genomes: a test case for predicting lifestyles and emergence of pathogens.</title>
        <authorList>
            <person name="Haridas S."/>
            <person name="Albert R."/>
            <person name="Binder M."/>
            <person name="Bloem J."/>
            <person name="Labutti K."/>
            <person name="Salamov A."/>
            <person name="Andreopoulos B."/>
            <person name="Baker S."/>
            <person name="Barry K."/>
            <person name="Bills G."/>
            <person name="Bluhm B."/>
            <person name="Cannon C."/>
            <person name="Castanera R."/>
            <person name="Culley D."/>
            <person name="Daum C."/>
            <person name="Ezra D."/>
            <person name="Gonzalez J."/>
            <person name="Henrissat B."/>
            <person name="Kuo A."/>
            <person name="Liang C."/>
            <person name="Lipzen A."/>
            <person name="Lutzoni F."/>
            <person name="Magnuson J."/>
            <person name="Mondo S."/>
            <person name="Nolan M."/>
            <person name="Ohm R."/>
            <person name="Pangilinan J."/>
            <person name="Park H.-J."/>
            <person name="Ramirez L."/>
            <person name="Alfaro M."/>
            <person name="Sun H."/>
            <person name="Tritt A."/>
            <person name="Yoshinaga Y."/>
            <person name="Zwiers L.-H."/>
            <person name="Turgeon B."/>
            <person name="Goodwin S."/>
            <person name="Spatafora J."/>
            <person name="Crous P."/>
            <person name="Grigoriev I."/>
        </authorList>
    </citation>
    <scope>NUCLEOTIDE SEQUENCE</scope>
    <source>
        <strain evidence="2 4">CBS 304.34</strain>
    </source>
</reference>
<feature type="compositionally biased region" description="Polar residues" evidence="1">
    <location>
        <begin position="325"/>
        <end position="334"/>
    </location>
</feature>
<feature type="region of interest" description="Disordered" evidence="1">
    <location>
        <begin position="224"/>
        <end position="243"/>
    </location>
</feature>
<keyword evidence="3" id="KW-1185">Reference proteome</keyword>
<accession>A0A6A6YAC5</accession>
<dbReference type="GeneID" id="54464745"/>
<evidence type="ECO:0000313" key="4">
    <source>
        <dbReference type="RefSeq" id="XP_033572730.1"/>
    </source>
</evidence>
<gene>
    <name evidence="2 4" type="ORF">BDZ99DRAFT_501901</name>
</gene>
<feature type="compositionally biased region" description="Low complexity" evidence="1">
    <location>
        <begin position="472"/>
        <end position="487"/>
    </location>
</feature>
<evidence type="ECO:0000313" key="2">
    <source>
        <dbReference type="EMBL" id="KAF2805766.1"/>
    </source>
</evidence>
<evidence type="ECO:0000256" key="1">
    <source>
        <dbReference type="SAM" id="MobiDB-lite"/>
    </source>
</evidence>
<feature type="region of interest" description="Disordered" evidence="1">
    <location>
        <begin position="429"/>
        <end position="487"/>
    </location>
</feature>
<reference evidence="4" key="2">
    <citation type="submission" date="2020-04" db="EMBL/GenBank/DDBJ databases">
        <authorList>
            <consortium name="NCBI Genome Project"/>
        </authorList>
    </citation>
    <scope>NUCLEOTIDE SEQUENCE</scope>
    <source>
        <strain evidence="4">CBS 304.34</strain>
    </source>
</reference>
<feature type="compositionally biased region" description="Polar residues" evidence="1">
    <location>
        <begin position="506"/>
        <end position="518"/>
    </location>
</feature>
<dbReference type="EMBL" id="MU003709">
    <property type="protein sequence ID" value="KAF2805766.1"/>
    <property type="molecule type" value="Genomic_DNA"/>
</dbReference>
<reference evidence="4" key="3">
    <citation type="submission" date="2025-04" db="UniProtKB">
        <authorList>
            <consortium name="RefSeq"/>
        </authorList>
    </citation>
    <scope>IDENTIFICATION</scope>
    <source>
        <strain evidence="4">CBS 304.34</strain>
    </source>
</reference>
<feature type="region of interest" description="Disordered" evidence="1">
    <location>
        <begin position="287"/>
        <end position="354"/>
    </location>
</feature>
<feature type="compositionally biased region" description="Polar residues" evidence="1">
    <location>
        <begin position="531"/>
        <end position="550"/>
    </location>
</feature>
<organism evidence="2">
    <name type="scientific">Mytilinidion resinicola</name>
    <dbReference type="NCBI Taxonomy" id="574789"/>
    <lineage>
        <taxon>Eukaryota</taxon>
        <taxon>Fungi</taxon>
        <taxon>Dikarya</taxon>
        <taxon>Ascomycota</taxon>
        <taxon>Pezizomycotina</taxon>
        <taxon>Dothideomycetes</taxon>
        <taxon>Pleosporomycetidae</taxon>
        <taxon>Mytilinidiales</taxon>
        <taxon>Mytilinidiaceae</taxon>
        <taxon>Mytilinidion</taxon>
    </lineage>
</organism>
<dbReference type="Proteomes" id="UP000504636">
    <property type="component" value="Unplaced"/>
</dbReference>
<name>A0A6A6YAC5_9PEZI</name>